<proteinExistence type="predicted"/>
<sequence>MGLQNIKILFGLFFFLCYQCVFSQDKTLQKKVTPKDSTEIYKDIHHYSKKNKITTALYKLVFRPIKSHRKTPETNQPEKQNLAQGKIIRKITVVTLDPFGYSDSDSTQTHNNWYENLGNRLHLKSKKFAIKNLLLFKKNTPYNSLKIEETARILRSQKFVNRVTISEKITGPTADSVDITIRVLDSWTTQPRFAISSSTLRLGLNERSFLGTGQQFNYRLTNRFEDQKKAHQFAYTIPNIRNSFVHTALKYQVDLNGFYNKEIAMERPFYSPFAKWAGGFYLGQRFKKDSLQTVNSGSLLQNFKYSTQNFWTAKAVSIFNKNTPDNLTSRLILSARYLNIKYNQSPIAIADPLHFYGSEQQILVGIGINTRKFVKERYLFKNGIIEDVPIGRIYGITTGYQYKNNQWRPYLGAQISFGNYHPWGFLSTNLEAGSFFSNSKTEQTAFTFQAHYFTNLFTIGKWHLRQFIKPQITIGLHRKDILGDLLNINEDNGILGFYSPLYGNKKAVITLQTQTYAPREIIGFRLNPYFNYTLAALGGATTKTKAYSKLGIGILLTNDYLVFSSLQLSFSYYPKIPLEGTNIFKTNTFESTDFGLQSFELAEPKTVSYK</sequence>
<dbReference type="OrthoDB" id="1110633at2"/>
<evidence type="ECO:0008006" key="3">
    <source>
        <dbReference type="Google" id="ProtNLM"/>
    </source>
</evidence>
<reference evidence="1 2" key="1">
    <citation type="submission" date="2016-03" db="EMBL/GenBank/DDBJ databases">
        <authorList>
            <person name="Ploux O."/>
        </authorList>
    </citation>
    <scope>NUCLEOTIDE SEQUENCE [LARGE SCALE GENOMIC DNA]</scope>
    <source>
        <strain evidence="1 2">LPB0076</strain>
    </source>
</reference>
<dbReference type="STRING" id="1763534.GCA_001831475_02199"/>
<comment type="caution">
    <text evidence="1">The sequence shown here is derived from an EMBL/GenBank/DDBJ whole genome shotgun (WGS) entry which is preliminary data.</text>
</comment>
<dbReference type="Proteomes" id="UP000093510">
    <property type="component" value="Unassembled WGS sequence"/>
</dbReference>
<keyword evidence="2" id="KW-1185">Reference proteome</keyword>
<accession>A0A1B9E2I3</accession>
<dbReference type="AlphaFoldDB" id="A0A1B9E2I3"/>
<dbReference type="EMBL" id="LVEP01000024">
    <property type="protein sequence ID" value="OCB76136.1"/>
    <property type="molecule type" value="Genomic_DNA"/>
</dbReference>
<dbReference type="Gene3D" id="3.10.20.310">
    <property type="entry name" value="membrane protein fhac"/>
    <property type="match status" value="1"/>
</dbReference>
<organism evidence="1 2">
    <name type="scientific">Flavobacterium crassostreae</name>
    <dbReference type="NCBI Taxonomy" id="1763534"/>
    <lineage>
        <taxon>Bacteria</taxon>
        <taxon>Pseudomonadati</taxon>
        <taxon>Bacteroidota</taxon>
        <taxon>Flavobacteriia</taxon>
        <taxon>Flavobacteriales</taxon>
        <taxon>Flavobacteriaceae</taxon>
        <taxon>Flavobacterium</taxon>
    </lineage>
</organism>
<evidence type="ECO:0000313" key="2">
    <source>
        <dbReference type="Proteomes" id="UP000093510"/>
    </source>
</evidence>
<dbReference type="RefSeq" id="WP_066334530.1">
    <property type="nucleotide sequence ID" value="NZ_CP017688.1"/>
</dbReference>
<protein>
    <recommendedName>
        <fullName evidence="3">POTRA domain-containing protein</fullName>
    </recommendedName>
</protein>
<gene>
    <name evidence="1" type="ORF">LPBF_07450</name>
</gene>
<name>A0A1B9E2I3_9FLAO</name>
<evidence type="ECO:0000313" key="1">
    <source>
        <dbReference type="EMBL" id="OCB76136.1"/>
    </source>
</evidence>